<dbReference type="EMBL" id="JARXHW010000100">
    <property type="protein sequence ID" value="MDQ8209632.1"/>
    <property type="molecule type" value="Genomic_DNA"/>
</dbReference>
<evidence type="ECO:0000313" key="1">
    <source>
        <dbReference type="EMBL" id="MDQ8209632.1"/>
    </source>
</evidence>
<comment type="caution">
    <text evidence="1">The sequence shown here is derived from an EMBL/GenBank/DDBJ whole genome shotgun (WGS) entry which is preliminary data.</text>
</comment>
<organism evidence="1 2">
    <name type="scientific">Thalassobacterium maritimum</name>
    <dbReference type="NCBI Taxonomy" id="3041265"/>
    <lineage>
        <taxon>Bacteria</taxon>
        <taxon>Pseudomonadati</taxon>
        <taxon>Verrucomicrobiota</taxon>
        <taxon>Opitutia</taxon>
        <taxon>Puniceicoccales</taxon>
        <taxon>Coraliomargaritaceae</taxon>
        <taxon>Thalassobacterium</taxon>
    </lineage>
</organism>
<evidence type="ECO:0000313" key="2">
    <source>
        <dbReference type="Proteomes" id="UP001225316"/>
    </source>
</evidence>
<dbReference type="RefSeq" id="WP_308952550.1">
    <property type="nucleotide sequence ID" value="NZ_JARXHW010000100.1"/>
</dbReference>
<protein>
    <submittedName>
        <fullName evidence="1">Uncharacterized protein</fullName>
    </submittedName>
</protein>
<proteinExistence type="predicted"/>
<dbReference type="Proteomes" id="UP001225316">
    <property type="component" value="Unassembled WGS sequence"/>
</dbReference>
<reference evidence="1 2" key="1">
    <citation type="submission" date="2023-04" db="EMBL/GenBank/DDBJ databases">
        <title>A novel bacteria isolated from coastal sediment.</title>
        <authorList>
            <person name="Liu X.-J."/>
            <person name="Du Z.-J."/>
        </authorList>
    </citation>
    <scope>NUCLEOTIDE SEQUENCE [LARGE SCALE GENOMIC DNA]</scope>
    <source>
        <strain evidence="1 2">SDUM461003</strain>
    </source>
</reference>
<name>A0ABU1B2I2_9BACT</name>
<keyword evidence="2" id="KW-1185">Reference proteome</keyword>
<gene>
    <name evidence="1" type="ORF">QEH52_19085</name>
</gene>
<sequence>MNPKLYEIRAGDTYGSSYAYATGYAPLADRKSFVHPKMKERNDEFIKLCGSRPGIEIDSSKRLWPDILFCGGGHVRFFVSQKVVDDLKTEGIELLDVTEFPIDSIENNKKSRLKLEEAPRYFVVEAASQLKLYIDKEPSNAYKFTYELRNYTGKDLISNEGYYNHWLFCTQRIVDLAEDKKWTNIEFKPVEPK</sequence>
<accession>A0ABU1B2I2</accession>